<keyword evidence="8" id="KW-1185">Reference proteome</keyword>
<dbReference type="Proteomes" id="UP001172102">
    <property type="component" value="Unassembled WGS sequence"/>
</dbReference>
<evidence type="ECO:0000313" key="8">
    <source>
        <dbReference type="Proteomes" id="UP001172102"/>
    </source>
</evidence>
<sequence>MPSRKRNRPEAYGANEKRPAKRQVQRGGKACAPCQKSKLKCEGGVPCQKCVKRGLACTVSGIDGRSNETRRRALAAKHAELERICGIYTQIFQFLSVSPGAPGADSARIVVGMLSMGKVESATDTIRATSALAMHTDPQIQIPDLGQNEALPSKLKDLRNREEAFGASAWRFVQDLHWCLTQALPRVGQSGVWEEFTSLVRAAGSGKGSQLSDAQMAAIDRYRASLMEGAGLDIASRSPSPQQASAPETQQLPQQQPANPLGMAGELEDFSDIFLLQSATNQVNPQQNGSNVPDLGLQLPNMVGHVDPANEGPAPNLVEHAALTRAQPPINLVGYFPPANEEPAPNLTGWYVPPAYGQPGPFNLGSVGYADPASSNQLAPNFGGNAHPAGYPVSASGQPAGDFDDGSSGEEYWMQFAHLDGSSNTAQPPVVQEHWDVAAAAATPAAPATPATPATPAMPVNLSLDNSGPYFQGSVPLYLEGGELDWQQVGDLGNKNHSEELWQHEFNADSFS</sequence>
<organism evidence="7 8">
    <name type="scientific">Lasiosphaeris hirsuta</name>
    <dbReference type="NCBI Taxonomy" id="260670"/>
    <lineage>
        <taxon>Eukaryota</taxon>
        <taxon>Fungi</taxon>
        <taxon>Dikarya</taxon>
        <taxon>Ascomycota</taxon>
        <taxon>Pezizomycotina</taxon>
        <taxon>Sordariomycetes</taxon>
        <taxon>Sordariomycetidae</taxon>
        <taxon>Sordariales</taxon>
        <taxon>Lasiosphaeriaceae</taxon>
        <taxon>Lasiosphaeris</taxon>
    </lineage>
</organism>
<evidence type="ECO:0000259" key="6">
    <source>
        <dbReference type="PROSITE" id="PS50048"/>
    </source>
</evidence>
<dbReference type="PANTHER" id="PTHR46910:SF3">
    <property type="entry name" value="HALOTOLERANCE PROTEIN 9-RELATED"/>
    <property type="match status" value="1"/>
</dbReference>
<accession>A0AA39ZWW8</accession>
<dbReference type="GO" id="GO:0005634">
    <property type="term" value="C:nucleus"/>
    <property type="evidence" value="ECO:0007669"/>
    <property type="project" value="UniProtKB-SubCell"/>
</dbReference>
<reference evidence="7" key="1">
    <citation type="submission" date="2023-06" db="EMBL/GenBank/DDBJ databases">
        <title>Genome-scale phylogeny and comparative genomics of the fungal order Sordariales.</title>
        <authorList>
            <consortium name="Lawrence Berkeley National Laboratory"/>
            <person name="Hensen N."/>
            <person name="Bonometti L."/>
            <person name="Westerberg I."/>
            <person name="Brannstrom I.O."/>
            <person name="Guillou S."/>
            <person name="Cros-Aarteil S."/>
            <person name="Calhoun S."/>
            <person name="Haridas S."/>
            <person name="Kuo A."/>
            <person name="Mondo S."/>
            <person name="Pangilinan J."/>
            <person name="Riley R."/>
            <person name="Labutti K."/>
            <person name="Andreopoulos B."/>
            <person name="Lipzen A."/>
            <person name="Chen C."/>
            <person name="Yanf M."/>
            <person name="Daum C."/>
            <person name="Ng V."/>
            <person name="Clum A."/>
            <person name="Steindorff A."/>
            <person name="Ohm R."/>
            <person name="Martin F."/>
            <person name="Silar P."/>
            <person name="Natvig D."/>
            <person name="Lalanne C."/>
            <person name="Gautier V."/>
            <person name="Ament-Velasquez S.L."/>
            <person name="Kruys A."/>
            <person name="Hutchinson M.I."/>
            <person name="Powell A.J."/>
            <person name="Barry K."/>
            <person name="Miller A.N."/>
            <person name="Grigoriev I.V."/>
            <person name="Debuchy R."/>
            <person name="Gladieux P."/>
            <person name="Thoren M.H."/>
            <person name="Johannesson H."/>
        </authorList>
    </citation>
    <scope>NUCLEOTIDE SEQUENCE</scope>
    <source>
        <strain evidence="7">SMH4607-1</strain>
    </source>
</reference>
<evidence type="ECO:0000256" key="1">
    <source>
        <dbReference type="ARBA" id="ARBA00004123"/>
    </source>
</evidence>
<evidence type="ECO:0000313" key="7">
    <source>
        <dbReference type="EMBL" id="KAK0705087.1"/>
    </source>
</evidence>
<keyword evidence="4" id="KW-0539">Nucleus</keyword>
<dbReference type="GO" id="GO:0003677">
    <property type="term" value="F:DNA binding"/>
    <property type="evidence" value="ECO:0007669"/>
    <property type="project" value="UniProtKB-KW"/>
</dbReference>
<comment type="caution">
    <text evidence="7">The sequence shown here is derived from an EMBL/GenBank/DDBJ whole genome shotgun (WGS) entry which is preliminary data.</text>
</comment>
<feature type="domain" description="Zn(2)-C6 fungal-type" evidence="6">
    <location>
        <begin position="30"/>
        <end position="59"/>
    </location>
</feature>
<gene>
    <name evidence="7" type="ORF">B0H67DRAFT_649458</name>
</gene>
<name>A0AA39ZWW8_9PEZI</name>
<proteinExistence type="predicted"/>
<evidence type="ECO:0000256" key="3">
    <source>
        <dbReference type="ARBA" id="ARBA00023125"/>
    </source>
</evidence>
<dbReference type="CDD" id="cd00067">
    <property type="entry name" value="GAL4"/>
    <property type="match status" value="1"/>
</dbReference>
<dbReference type="SMART" id="SM00066">
    <property type="entry name" value="GAL4"/>
    <property type="match status" value="1"/>
</dbReference>
<dbReference type="EMBL" id="JAUKUA010000007">
    <property type="protein sequence ID" value="KAK0705087.1"/>
    <property type="molecule type" value="Genomic_DNA"/>
</dbReference>
<dbReference type="AlphaFoldDB" id="A0AA39ZWW8"/>
<evidence type="ECO:0000256" key="2">
    <source>
        <dbReference type="ARBA" id="ARBA00022723"/>
    </source>
</evidence>
<evidence type="ECO:0000256" key="4">
    <source>
        <dbReference type="ARBA" id="ARBA00023242"/>
    </source>
</evidence>
<evidence type="ECO:0000256" key="5">
    <source>
        <dbReference type="SAM" id="MobiDB-lite"/>
    </source>
</evidence>
<dbReference type="InterPro" id="IPR036864">
    <property type="entry name" value="Zn2-C6_fun-type_DNA-bd_sf"/>
</dbReference>
<feature type="region of interest" description="Disordered" evidence="5">
    <location>
        <begin position="233"/>
        <end position="263"/>
    </location>
</feature>
<dbReference type="Gene3D" id="4.10.240.10">
    <property type="entry name" value="Zn(2)-C6 fungal-type DNA-binding domain"/>
    <property type="match status" value="1"/>
</dbReference>
<feature type="region of interest" description="Disordered" evidence="5">
    <location>
        <begin position="1"/>
        <end position="27"/>
    </location>
</feature>
<feature type="compositionally biased region" description="Low complexity" evidence="5">
    <location>
        <begin position="235"/>
        <end position="257"/>
    </location>
</feature>
<dbReference type="InterPro" id="IPR050987">
    <property type="entry name" value="AtrR-like"/>
</dbReference>
<keyword evidence="3" id="KW-0238">DNA-binding</keyword>
<dbReference type="PANTHER" id="PTHR46910">
    <property type="entry name" value="TRANSCRIPTION FACTOR PDR1"/>
    <property type="match status" value="1"/>
</dbReference>
<dbReference type="InterPro" id="IPR001138">
    <property type="entry name" value="Zn2Cys6_DnaBD"/>
</dbReference>
<comment type="subcellular location">
    <subcellularLocation>
        <location evidence="1">Nucleus</location>
    </subcellularLocation>
</comment>
<dbReference type="SUPFAM" id="SSF57701">
    <property type="entry name" value="Zn2/Cys6 DNA-binding domain"/>
    <property type="match status" value="1"/>
</dbReference>
<protein>
    <recommendedName>
        <fullName evidence="6">Zn(2)-C6 fungal-type domain-containing protein</fullName>
    </recommendedName>
</protein>
<keyword evidence="2" id="KW-0479">Metal-binding</keyword>
<dbReference type="GO" id="GO:0000981">
    <property type="term" value="F:DNA-binding transcription factor activity, RNA polymerase II-specific"/>
    <property type="evidence" value="ECO:0007669"/>
    <property type="project" value="InterPro"/>
</dbReference>
<dbReference type="PROSITE" id="PS50048">
    <property type="entry name" value="ZN2_CY6_FUNGAL_2"/>
    <property type="match status" value="1"/>
</dbReference>
<dbReference type="GO" id="GO:0008270">
    <property type="term" value="F:zinc ion binding"/>
    <property type="evidence" value="ECO:0007669"/>
    <property type="project" value="InterPro"/>
</dbReference>
<dbReference type="Pfam" id="PF00172">
    <property type="entry name" value="Zn_clus"/>
    <property type="match status" value="1"/>
</dbReference>